<dbReference type="SUPFAM" id="SSF55753">
    <property type="entry name" value="Actin depolymerizing proteins"/>
    <property type="match status" value="2"/>
</dbReference>
<dbReference type="GO" id="GO:0005737">
    <property type="term" value="C:cytoplasm"/>
    <property type="evidence" value="ECO:0007669"/>
    <property type="project" value="TreeGrafter"/>
</dbReference>
<proteinExistence type="inferred from homology"/>
<feature type="region of interest" description="Disordered" evidence="8">
    <location>
        <begin position="284"/>
        <end position="319"/>
    </location>
</feature>
<dbReference type="RefSeq" id="XP_018736181.1">
    <property type="nucleotide sequence ID" value="XM_018881732.1"/>
</dbReference>
<dbReference type="GO" id="GO:0005884">
    <property type="term" value="C:actin filament"/>
    <property type="evidence" value="ECO:0007669"/>
    <property type="project" value="TreeGrafter"/>
</dbReference>
<feature type="domain" description="ADF-H" evidence="9">
    <location>
        <begin position="158"/>
        <end position="292"/>
    </location>
</feature>
<dbReference type="GeneID" id="30036802"/>
<evidence type="ECO:0000256" key="4">
    <source>
        <dbReference type="ARBA" id="ARBA00022737"/>
    </source>
</evidence>
<evidence type="ECO:0000313" key="10">
    <source>
        <dbReference type="EMBL" id="ANB13704.1"/>
    </source>
</evidence>
<feature type="compositionally biased region" description="Low complexity" evidence="8">
    <location>
        <begin position="294"/>
        <end position="304"/>
    </location>
</feature>
<gene>
    <name evidence="10" type="primary">TWF1</name>
    <name evidence="10" type="ORF">AWJ20_4647</name>
</gene>
<accession>A0A167E6G9</accession>
<evidence type="ECO:0000313" key="11">
    <source>
        <dbReference type="Proteomes" id="UP000189580"/>
    </source>
</evidence>
<keyword evidence="4" id="KW-0677">Repeat</keyword>
<reference evidence="10 11" key="1">
    <citation type="submission" date="2016-02" db="EMBL/GenBank/DDBJ databases">
        <title>Complete genome sequence and transcriptome regulation of the pentose utilising yeast Sugiyamaella lignohabitans.</title>
        <authorList>
            <person name="Bellasio M."/>
            <person name="Peymann A."/>
            <person name="Valli M."/>
            <person name="Sipitzky M."/>
            <person name="Graf A."/>
            <person name="Sauer M."/>
            <person name="Marx H."/>
            <person name="Mattanovich D."/>
        </authorList>
    </citation>
    <scope>NUCLEOTIDE SEQUENCE [LARGE SCALE GENOMIC DNA]</scope>
    <source>
        <strain evidence="10 11">CBS 10342</strain>
    </source>
</reference>
<dbReference type="InterPro" id="IPR028458">
    <property type="entry name" value="Twinfilin"/>
</dbReference>
<dbReference type="InterPro" id="IPR029006">
    <property type="entry name" value="ADF-H/Gelsolin-like_dom_sf"/>
</dbReference>
<dbReference type="Proteomes" id="UP000189580">
    <property type="component" value="Chromosome d"/>
</dbReference>
<evidence type="ECO:0000256" key="7">
    <source>
        <dbReference type="ARBA" id="ARBA00038532"/>
    </source>
</evidence>
<dbReference type="GO" id="GO:0030042">
    <property type="term" value="P:actin filament depolymerization"/>
    <property type="evidence" value="ECO:0007669"/>
    <property type="project" value="TreeGrafter"/>
</dbReference>
<dbReference type="KEGG" id="slb:AWJ20_4647"/>
<dbReference type="AlphaFoldDB" id="A0A167E6G9"/>
<dbReference type="PANTHER" id="PTHR13759:SF1">
    <property type="entry name" value="TWINFILIN"/>
    <property type="match status" value="1"/>
</dbReference>
<organism evidence="10 11">
    <name type="scientific">Sugiyamaella lignohabitans</name>
    <dbReference type="NCBI Taxonomy" id="796027"/>
    <lineage>
        <taxon>Eukaryota</taxon>
        <taxon>Fungi</taxon>
        <taxon>Dikarya</taxon>
        <taxon>Ascomycota</taxon>
        <taxon>Saccharomycotina</taxon>
        <taxon>Dipodascomycetes</taxon>
        <taxon>Dipodascales</taxon>
        <taxon>Trichomonascaceae</taxon>
        <taxon>Sugiyamaella</taxon>
    </lineage>
</organism>
<evidence type="ECO:0000256" key="5">
    <source>
        <dbReference type="ARBA" id="ARBA00023203"/>
    </source>
</evidence>
<dbReference type="PROSITE" id="PS51263">
    <property type="entry name" value="ADF_H"/>
    <property type="match status" value="2"/>
</dbReference>
<feature type="domain" description="ADF-H" evidence="9">
    <location>
        <begin position="1"/>
        <end position="108"/>
    </location>
</feature>
<dbReference type="Pfam" id="PF00241">
    <property type="entry name" value="Cofilin_ADF"/>
    <property type="match status" value="2"/>
</dbReference>
<dbReference type="Gene3D" id="3.40.20.10">
    <property type="entry name" value="Severin"/>
    <property type="match status" value="2"/>
</dbReference>
<sequence length="319" mass="35063">MANLAESCEPGKVIPKQSDRFEDDFDGIQRQLNAKEANYVAVKQNGPDAKFVFISFVPDAAPVRSKMLYASSSNTIYRELGGTQRFATSLFWTDLSEVSSSGWNAHVKHEQATAPMTEEERSLQEVLHREVDQMIGTGERKNEIHRIQLSGSSRSGTGLSLAVDDAVHEAFKQLHSAEPGSALGLHVDMDRESVIVGKPLSAVHADKLGDQFIDGSKPQYTIYKHASPTGETDKIVFIYTCPSGSKIKERMVYASNRESVVSFARTHVDVIKVVEATDGSDISHTQLNDELYPESSETSSTSSTPRSGGFARPKRPGRR</sequence>
<comment type="subcellular location">
    <subcellularLocation>
        <location evidence="1">Cytoplasm</location>
        <location evidence="1">Cytoskeleton</location>
    </subcellularLocation>
</comment>
<keyword evidence="11" id="KW-1185">Reference proteome</keyword>
<comment type="subunit">
    <text evidence="7">Interacts with G-actin; ADP-actin form.</text>
</comment>
<dbReference type="EMBL" id="CP014502">
    <property type="protein sequence ID" value="ANB13704.1"/>
    <property type="molecule type" value="Genomic_DNA"/>
</dbReference>
<keyword evidence="6" id="KW-0206">Cytoskeleton</keyword>
<dbReference type="InterPro" id="IPR002108">
    <property type="entry name" value="ADF-H"/>
</dbReference>
<evidence type="ECO:0000256" key="1">
    <source>
        <dbReference type="ARBA" id="ARBA00004245"/>
    </source>
</evidence>
<evidence type="ECO:0000259" key="9">
    <source>
        <dbReference type="PROSITE" id="PS51263"/>
    </source>
</evidence>
<dbReference type="CDD" id="cd11285">
    <property type="entry name" value="ADF_Twf-N_like"/>
    <property type="match status" value="1"/>
</dbReference>
<name>A0A167E6G9_9ASCO</name>
<dbReference type="GO" id="GO:0051015">
    <property type="term" value="F:actin filament binding"/>
    <property type="evidence" value="ECO:0007669"/>
    <property type="project" value="TreeGrafter"/>
</dbReference>
<protein>
    <submittedName>
        <fullName evidence="10">Twf1p</fullName>
    </submittedName>
</protein>
<comment type="similarity">
    <text evidence="2">Belongs to the actin-binding proteins ADF family. Twinfilin subfamily.</text>
</comment>
<dbReference type="SMART" id="SM00102">
    <property type="entry name" value="ADF"/>
    <property type="match status" value="2"/>
</dbReference>
<keyword evidence="3" id="KW-0963">Cytoplasm</keyword>
<evidence type="ECO:0000256" key="8">
    <source>
        <dbReference type="SAM" id="MobiDB-lite"/>
    </source>
</evidence>
<dbReference type="OrthoDB" id="10006997at2759"/>
<evidence type="ECO:0000256" key="2">
    <source>
        <dbReference type="ARBA" id="ARBA00009557"/>
    </source>
</evidence>
<dbReference type="GO" id="GO:0003785">
    <property type="term" value="F:actin monomer binding"/>
    <property type="evidence" value="ECO:0007669"/>
    <property type="project" value="TreeGrafter"/>
</dbReference>
<keyword evidence="5" id="KW-0009">Actin-binding</keyword>
<evidence type="ECO:0000256" key="6">
    <source>
        <dbReference type="ARBA" id="ARBA00023212"/>
    </source>
</evidence>
<evidence type="ECO:0000256" key="3">
    <source>
        <dbReference type="ARBA" id="ARBA00022490"/>
    </source>
</evidence>
<dbReference type="GO" id="GO:0051016">
    <property type="term" value="P:barbed-end actin filament capping"/>
    <property type="evidence" value="ECO:0007669"/>
    <property type="project" value="TreeGrafter"/>
</dbReference>
<dbReference type="PANTHER" id="PTHR13759">
    <property type="entry name" value="TWINFILIN"/>
    <property type="match status" value="1"/>
</dbReference>